<keyword evidence="2" id="KW-0456">Lyase</keyword>
<dbReference type="PANTHER" id="PTHR23309:SF49">
    <property type="entry name" value="PEROXISOMAL BIFUNCTIONAL ENZYME"/>
    <property type="match status" value="1"/>
</dbReference>
<dbReference type="GO" id="GO:0016853">
    <property type="term" value="F:isomerase activity"/>
    <property type="evidence" value="ECO:0007669"/>
    <property type="project" value="UniProtKB-KW"/>
</dbReference>
<evidence type="ECO:0000256" key="4">
    <source>
        <dbReference type="RuleBase" id="RU003707"/>
    </source>
</evidence>
<evidence type="ECO:0000313" key="6">
    <source>
        <dbReference type="Proteomes" id="UP000631114"/>
    </source>
</evidence>
<keyword evidence="3" id="KW-0511">Multifunctional enzyme</keyword>
<dbReference type="GO" id="GO:0006635">
    <property type="term" value="P:fatty acid beta-oxidation"/>
    <property type="evidence" value="ECO:0007669"/>
    <property type="project" value="TreeGrafter"/>
</dbReference>
<evidence type="ECO:0000313" key="5">
    <source>
        <dbReference type="EMBL" id="KAF9604337.1"/>
    </source>
</evidence>
<protein>
    <submittedName>
        <fullName evidence="5">Uncharacterized protein</fullName>
    </submittedName>
</protein>
<keyword evidence="6" id="KW-1185">Reference proteome</keyword>
<sequence length="219" mass="23371">MGKFGAMMEVGSDGVAMMEVGSDGESWCNFKISNPLVNALAPIRGLKDKYLEAMKRSEGGTFSGGFNINVFRTVHKTDSKKPSVAAIQGLALGGGLELALGCHARISIPRVQLGFAEATTGLFPGFRGTQLLPRLIGLSKAVEMMLKAKVSDELVLSSTSKGLVHAFFAQRLTSKIEPESQTQLLLSMLVTEDPRGVSIETDDPRASEITSSISSVHIE</sequence>
<dbReference type="EMBL" id="JADFTS010000005">
    <property type="protein sequence ID" value="KAF9604337.1"/>
    <property type="molecule type" value="Genomic_DNA"/>
</dbReference>
<keyword evidence="1" id="KW-0413">Isomerase</keyword>
<dbReference type="OrthoDB" id="1675330at2759"/>
<dbReference type="InterPro" id="IPR001753">
    <property type="entry name" value="Enoyl-CoA_hydra/iso"/>
</dbReference>
<dbReference type="GO" id="GO:0005777">
    <property type="term" value="C:peroxisome"/>
    <property type="evidence" value="ECO:0007669"/>
    <property type="project" value="TreeGrafter"/>
</dbReference>
<accession>A0A835HTW4</accession>
<evidence type="ECO:0000256" key="1">
    <source>
        <dbReference type="ARBA" id="ARBA00023235"/>
    </source>
</evidence>
<name>A0A835HTW4_9MAGN</name>
<organism evidence="5 6">
    <name type="scientific">Coptis chinensis</name>
    <dbReference type="NCBI Taxonomy" id="261450"/>
    <lineage>
        <taxon>Eukaryota</taxon>
        <taxon>Viridiplantae</taxon>
        <taxon>Streptophyta</taxon>
        <taxon>Embryophyta</taxon>
        <taxon>Tracheophyta</taxon>
        <taxon>Spermatophyta</taxon>
        <taxon>Magnoliopsida</taxon>
        <taxon>Ranunculales</taxon>
        <taxon>Ranunculaceae</taxon>
        <taxon>Coptidoideae</taxon>
        <taxon>Coptis</taxon>
    </lineage>
</organism>
<dbReference type="PROSITE" id="PS00166">
    <property type="entry name" value="ENOYL_COA_HYDRATASE"/>
    <property type="match status" value="1"/>
</dbReference>
<dbReference type="Gene3D" id="3.90.226.10">
    <property type="entry name" value="2-enoyl-CoA Hydratase, Chain A, domain 1"/>
    <property type="match status" value="1"/>
</dbReference>
<dbReference type="SUPFAM" id="SSF52096">
    <property type="entry name" value="ClpP/crotonase"/>
    <property type="match status" value="1"/>
</dbReference>
<dbReference type="InterPro" id="IPR018376">
    <property type="entry name" value="Enoyl-CoA_hyd/isom_CS"/>
</dbReference>
<proteinExistence type="inferred from homology"/>
<dbReference type="Pfam" id="PF00378">
    <property type="entry name" value="ECH_1"/>
    <property type="match status" value="1"/>
</dbReference>
<dbReference type="PANTHER" id="PTHR23309">
    <property type="entry name" value="3-HYDROXYACYL-COA DEHYROGENASE"/>
    <property type="match status" value="1"/>
</dbReference>
<dbReference type="InterPro" id="IPR029045">
    <property type="entry name" value="ClpP/crotonase-like_dom_sf"/>
</dbReference>
<gene>
    <name evidence="5" type="ORF">IFM89_005918</name>
</gene>
<dbReference type="GO" id="GO:0016829">
    <property type="term" value="F:lyase activity"/>
    <property type="evidence" value="ECO:0007669"/>
    <property type="project" value="UniProtKB-KW"/>
</dbReference>
<dbReference type="GO" id="GO:0003857">
    <property type="term" value="F:(3S)-3-hydroxyacyl-CoA dehydrogenase (NAD+) activity"/>
    <property type="evidence" value="ECO:0007669"/>
    <property type="project" value="TreeGrafter"/>
</dbReference>
<dbReference type="AlphaFoldDB" id="A0A835HTW4"/>
<dbReference type="Proteomes" id="UP000631114">
    <property type="component" value="Unassembled WGS sequence"/>
</dbReference>
<evidence type="ECO:0000256" key="2">
    <source>
        <dbReference type="ARBA" id="ARBA00023239"/>
    </source>
</evidence>
<comment type="similarity">
    <text evidence="4">Belongs to the enoyl-CoA hydratase/isomerase family.</text>
</comment>
<reference evidence="5 6" key="1">
    <citation type="submission" date="2020-10" db="EMBL/GenBank/DDBJ databases">
        <title>The Coptis chinensis genome and diversification of protoberbering-type alkaloids.</title>
        <authorList>
            <person name="Wang B."/>
            <person name="Shu S."/>
            <person name="Song C."/>
            <person name="Liu Y."/>
        </authorList>
    </citation>
    <scope>NUCLEOTIDE SEQUENCE [LARGE SCALE GENOMIC DNA]</scope>
    <source>
        <strain evidence="5">HL-2020</strain>
        <tissue evidence="5">Leaf</tissue>
    </source>
</reference>
<comment type="caution">
    <text evidence="5">The sequence shown here is derived from an EMBL/GenBank/DDBJ whole genome shotgun (WGS) entry which is preliminary data.</text>
</comment>
<evidence type="ECO:0000256" key="3">
    <source>
        <dbReference type="ARBA" id="ARBA00023268"/>
    </source>
</evidence>